<organism evidence="3 4">
    <name type="scientific">Paraburkholderia phenazinium</name>
    <dbReference type="NCBI Taxonomy" id="60549"/>
    <lineage>
        <taxon>Bacteria</taxon>
        <taxon>Pseudomonadati</taxon>
        <taxon>Pseudomonadota</taxon>
        <taxon>Betaproteobacteria</taxon>
        <taxon>Burkholderiales</taxon>
        <taxon>Burkholderiaceae</taxon>
        <taxon>Paraburkholderia</taxon>
    </lineage>
</organism>
<sequence length="53" mass="5906">MPATLTKCSNMKWLTRFASSQKNIDCVAKWFGGAIVLLGVVLVLVILVPRIFR</sequence>
<keyword evidence="1" id="KW-1133">Transmembrane helix</keyword>
<evidence type="ECO:0000313" key="3">
    <source>
        <dbReference type="EMBL" id="SDI59820.1"/>
    </source>
</evidence>
<feature type="transmembrane region" description="Helical" evidence="1">
    <location>
        <begin position="30"/>
        <end position="52"/>
    </location>
</feature>
<proteinExistence type="predicted"/>
<reference evidence="3 4" key="1">
    <citation type="submission" date="2016-10" db="EMBL/GenBank/DDBJ databases">
        <authorList>
            <person name="de Groot N.N."/>
        </authorList>
    </citation>
    <scope>NUCLEOTIDE SEQUENCE [LARGE SCALE GENOMIC DNA]</scope>
    <source>
        <strain evidence="3 4">LMG 2247</strain>
    </source>
</reference>
<keyword evidence="1" id="KW-0472">Membrane</keyword>
<protein>
    <submittedName>
        <fullName evidence="3">Uncharacterized protein</fullName>
    </submittedName>
</protein>
<dbReference type="AlphaFoldDB" id="A0A1G8LXF0"/>
<dbReference type="EMBL" id="FNCJ01000017">
    <property type="protein sequence ID" value="SDI12520.1"/>
    <property type="molecule type" value="Genomic_DNA"/>
</dbReference>
<gene>
    <name evidence="2" type="ORF">SAMN05216466_117146</name>
    <name evidence="3" type="ORF">SAMN05216466_12755</name>
</gene>
<dbReference type="EMBL" id="FNCJ01000027">
    <property type="protein sequence ID" value="SDI59820.1"/>
    <property type="molecule type" value="Genomic_DNA"/>
</dbReference>
<evidence type="ECO:0000313" key="2">
    <source>
        <dbReference type="EMBL" id="SDI12520.1"/>
    </source>
</evidence>
<dbReference type="Proteomes" id="UP000199706">
    <property type="component" value="Unassembled WGS sequence"/>
</dbReference>
<accession>A0A1G8LXF0</accession>
<evidence type="ECO:0000313" key="4">
    <source>
        <dbReference type="Proteomes" id="UP000199706"/>
    </source>
</evidence>
<keyword evidence="1" id="KW-0812">Transmembrane</keyword>
<name>A0A1G8LXF0_9BURK</name>
<evidence type="ECO:0000256" key="1">
    <source>
        <dbReference type="SAM" id="Phobius"/>
    </source>
</evidence>